<dbReference type="AlphaFoldDB" id="A0A9W9XCM4"/>
<accession>A0A9W9XCM4</accession>
<evidence type="ECO:0000313" key="3">
    <source>
        <dbReference type="Proteomes" id="UP001148312"/>
    </source>
</evidence>
<evidence type="ECO:0000256" key="1">
    <source>
        <dbReference type="SAM" id="MobiDB-lite"/>
    </source>
</evidence>
<organism evidence="2 3">
    <name type="scientific">Penicillium diatomitis</name>
    <dbReference type="NCBI Taxonomy" id="2819901"/>
    <lineage>
        <taxon>Eukaryota</taxon>
        <taxon>Fungi</taxon>
        <taxon>Dikarya</taxon>
        <taxon>Ascomycota</taxon>
        <taxon>Pezizomycotina</taxon>
        <taxon>Eurotiomycetes</taxon>
        <taxon>Eurotiomycetidae</taxon>
        <taxon>Eurotiales</taxon>
        <taxon>Aspergillaceae</taxon>
        <taxon>Penicillium</taxon>
    </lineage>
</organism>
<gene>
    <name evidence="2" type="ORF">N7539_003729</name>
</gene>
<name>A0A9W9XCM4_9EURO</name>
<comment type="caution">
    <text evidence="2">The sequence shown here is derived from an EMBL/GenBank/DDBJ whole genome shotgun (WGS) entry which is preliminary data.</text>
</comment>
<dbReference type="EMBL" id="JAPWDQ010000004">
    <property type="protein sequence ID" value="KAJ5488839.1"/>
    <property type="molecule type" value="Genomic_DNA"/>
</dbReference>
<feature type="compositionally biased region" description="Low complexity" evidence="1">
    <location>
        <begin position="51"/>
        <end position="72"/>
    </location>
</feature>
<feature type="compositionally biased region" description="Basic residues" evidence="1">
    <location>
        <begin position="35"/>
        <end position="45"/>
    </location>
</feature>
<dbReference type="Proteomes" id="UP001148312">
    <property type="component" value="Unassembled WGS sequence"/>
</dbReference>
<reference evidence="2" key="1">
    <citation type="submission" date="2022-12" db="EMBL/GenBank/DDBJ databases">
        <authorList>
            <person name="Petersen C."/>
        </authorList>
    </citation>
    <scope>NUCLEOTIDE SEQUENCE</scope>
    <source>
        <strain evidence="2">IBT 30728</strain>
    </source>
</reference>
<evidence type="ECO:0000313" key="2">
    <source>
        <dbReference type="EMBL" id="KAJ5488839.1"/>
    </source>
</evidence>
<keyword evidence="3" id="KW-1185">Reference proteome</keyword>
<protein>
    <submittedName>
        <fullName evidence="2">Uncharacterized protein</fullName>
    </submittedName>
</protein>
<dbReference type="RefSeq" id="XP_056790872.1">
    <property type="nucleotide sequence ID" value="XM_056933331.1"/>
</dbReference>
<reference evidence="2" key="2">
    <citation type="journal article" date="2023" name="IMA Fungus">
        <title>Comparative genomic study of the Penicillium genus elucidates a diverse pangenome and 15 lateral gene transfer events.</title>
        <authorList>
            <person name="Petersen C."/>
            <person name="Sorensen T."/>
            <person name="Nielsen M.R."/>
            <person name="Sondergaard T.E."/>
            <person name="Sorensen J.L."/>
            <person name="Fitzpatrick D.A."/>
            <person name="Frisvad J.C."/>
            <person name="Nielsen K.L."/>
        </authorList>
    </citation>
    <scope>NUCLEOTIDE SEQUENCE</scope>
    <source>
        <strain evidence="2">IBT 30728</strain>
    </source>
</reference>
<feature type="region of interest" description="Disordered" evidence="1">
    <location>
        <begin position="1"/>
        <end position="118"/>
    </location>
</feature>
<dbReference type="GeneID" id="81623580"/>
<sequence length="193" mass="19924">MATKKNLRAPSAPPAPASRAEAHTKKTAGACAACRKSKKRCRHRPSPSPAPSSSAVPAGPASSSAVLSGSALGTTQGRRAKSTRVRSASVAAAGPSGERPSKRARPLERPAPTSTDPVVEAATLSVNVVFAKELAKRLAEFEASFEASMAAHKAVMEAGRAVRETVKSWKGTWSAASVLPVAEEATEERNGDD</sequence>
<proteinExistence type="predicted"/>
<feature type="compositionally biased region" description="Basic and acidic residues" evidence="1">
    <location>
        <begin position="99"/>
        <end position="108"/>
    </location>
</feature>